<evidence type="ECO:0000256" key="1">
    <source>
        <dbReference type="ARBA" id="ARBA00008601"/>
    </source>
</evidence>
<reference evidence="8 10" key="1">
    <citation type="journal article" date="2008" name="Science">
        <title>The Physcomitrella genome reveals evolutionary insights into the conquest of land by plants.</title>
        <authorList>
            <person name="Rensing S."/>
            <person name="Lang D."/>
            <person name="Zimmer A."/>
            <person name="Terry A."/>
            <person name="Salamov A."/>
            <person name="Shapiro H."/>
            <person name="Nishiyama T."/>
            <person name="Perroud P.-F."/>
            <person name="Lindquist E."/>
            <person name="Kamisugi Y."/>
            <person name="Tanahashi T."/>
            <person name="Sakakibara K."/>
            <person name="Fujita T."/>
            <person name="Oishi K."/>
            <person name="Shin-I T."/>
            <person name="Kuroki Y."/>
            <person name="Toyoda A."/>
            <person name="Suzuki Y."/>
            <person name="Hashimoto A."/>
            <person name="Yamaguchi K."/>
            <person name="Sugano A."/>
            <person name="Kohara Y."/>
            <person name="Fujiyama A."/>
            <person name="Anterola A."/>
            <person name="Aoki S."/>
            <person name="Ashton N."/>
            <person name="Barbazuk W.B."/>
            <person name="Barker E."/>
            <person name="Bennetzen J."/>
            <person name="Bezanilla M."/>
            <person name="Blankenship R."/>
            <person name="Cho S.H."/>
            <person name="Dutcher S."/>
            <person name="Estelle M."/>
            <person name="Fawcett J.A."/>
            <person name="Gundlach H."/>
            <person name="Hanada K."/>
            <person name="Heyl A."/>
            <person name="Hicks K.A."/>
            <person name="Hugh J."/>
            <person name="Lohr M."/>
            <person name="Mayer K."/>
            <person name="Melkozernov A."/>
            <person name="Murata T."/>
            <person name="Nelson D."/>
            <person name="Pils B."/>
            <person name="Prigge M."/>
            <person name="Reiss B."/>
            <person name="Renner T."/>
            <person name="Rombauts S."/>
            <person name="Rushton P."/>
            <person name="Sanderfoot A."/>
            <person name="Schween G."/>
            <person name="Shiu S.-H."/>
            <person name="Stueber K."/>
            <person name="Theodoulou F.L."/>
            <person name="Tu H."/>
            <person name="Van de Peer Y."/>
            <person name="Verrier P.J."/>
            <person name="Waters E."/>
            <person name="Wood A."/>
            <person name="Yang L."/>
            <person name="Cove D."/>
            <person name="Cuming A."/>
            <person name="Hasebe M."/>
            <person name="Lucas S."/>
            <person name="Mishler D.B."/>
            <person name="Reski R."/>
            <person name="Grigoriev I."/>
            <person name="Quatrano R.S."/>
            <person name="Boore J.L."/>
        </authorList>
    </citation>
    <scope>NUCLEOTIDE SEQUENCE [LARGE SCALE GENOMIC DNA]</scope>
    <source>
        <strain evidence="9 10">cv. Gransden 2004</strain>
    </source>
</reference>
<organism evidence="8">
    <name type="scientific">Physcomitrium patens</name>
    <name type="common">Spreading-leaved earth moss</name>
    <name type="synonym">Physcomitrella patens</name>
    <dbReference type="NCBI Taxonomy" id="3218"/>
    <lineage>
        <taxon>Eukaryota</taxon>
        <taxon>Viridiplantae</taxon>
        <taxon>Streptophyta</taxon>
        <taxon>Embryophyta</taxon>
        <taxon>Bryophyta</taxon>
        <taxon>Bryophytina</taxon>
        <taxon>Bryopsida</taxon>
        <taxon>Funariidae</taxon>
        <taxon>Funariales</taxon>
        <taxon>Funariaceae</taxon>
        <taxon>Physcomitrium</taxon>
    </lineage>
</organism>
<dbReference type="InterPro" id="IPR029021">
    <property type="entry name" value="Prot-tyrosine_phosphatase-like"/>
</dbReference>
<dbReference type="PROSITE" id="PS50054">
    <property type="entry name" value="TYR_PHOSPHATASE_DUAL"/>
    <property type="match status" value="1"/>
</dbReference>
<dbReference type="PROSITE" id="PS00383">
    <property type="entry name" value="TYR_PHOSPHATASE_1"/>
    <property type="match status" value="1"/>
</dbReference>
<dbReference type="OrthoDB" id="2017893at2759"/>
<dbReference type="PANTHER" id="PTHR45848">
    <property type="entry name" value="DUAL SPECIFICITY PROTEIN PHOSPHATASE 12 FAMILY MEMBER"/>
    <property type="match status" value="1"/>
</dbReference>
<dbReference type="EnsemblPlants" id="Pp3c20_10210V3.5">
    <property type="protein sequence ID" value="Pp3c20_10210V3.5"/>
    <property type="gene ID" value="Pp3c20_10210"/>
</dbReference>
<dbReference type="EnsemblPlants" id="Pp3c20_10210V3.2">
    <property type="protein sequence ID" value="Pp3c20_10210V3.2"/>
    <property type="gene ID" value="Pp3c20_10210"/>
</dbReference>
<dbReference type="AlphaFoldDB" id="A0A2K1IUT3"/>
<proteinExistence type="inferred from homology"/>
<evidence type="ECO:0000313" key="9">
    <source>
        <dbReference type="EnsemblPlants" id="Pp3c20_10210V3.1"/>
    </source>
</evidence>
<keyword evidence="4" id="KW-0904">Protein phosphatase</keyword>
<reference evidence="8 10" key="2">
    <citation type="journal article" date="2018" name="Plant J.">
        <title>The Physcomitrella patens chromosome-scale assembly reveals moss genome structure and evolution.</title>
        <authorList>
            <person name="Lang D."/>
            <person name="Ullrich K.K."/>
            <person name="Murat F."/>
            <person name="Fuchs J."/>
            <person name="Jenkins J."/>
            <person name="Haas F.B."/>
            <person name="Piednoel M."/>
            <person name="Gundlach H."/>
            <person name="Van Bel M."/>
            <person name="Meyberg R."/>
            <person name="Vives C."/>
            <person name="Morata J."/>
            <person name="Symeonidi A."/>
            <person name="Hiss M."/>
            <person name="Muchero W."/>
            <person name="Kamisugi Y."/>
            <person name="Saleh O."/>
            <person name="Blanc G."/>
            <person name="Decker E.L."/>
            <person name="van Gessel N."/>
            <person name="Grimwood J."/>
            <person name="Hayes R.D."/>
            <person name="Graham S.W."/>
            <person name="Gunter L.E."/>
            <person name="McDaniel S.F."/>
            <person name="Hoernstein S.N.W."/>
            <person name="Larsson A."/>
            <person name="Li F.W."/>
            <person name="Perroud P.F."/>
            <person name="Phillips J."/>
            <person name="Ranjan P."/>
            <person name="Rokshar D.S."/>
            <person name="Rothfels C.J."/>
            <person name="Schneider L."/>
            <person name="Shu S."/>
            <person name="Stevenson D.W."/>
            <person name="Thummler F."/>
            <person name="Tillich M."/>
            <person name="Villarreal Aguilar J.C."/>
            <person name="Widiez T."/>
            <person name="Wong G.K."/>
            <person name="Wymore A."/>
            <person name="Zhang Y."/>
            <person name="Zimmer A.D."/>
            <person name="Quatrano R.S."/>
            <person name="Mayer K.F.X."/>
            <person name="Goodstein D."/>
            <person name="Casacuberta J.M."/>
            <person name="Vandepoele K."/>
            <person name="Reski R."/>
            <person name="Cuming A.C."/>
            <person name="Tuskan G.A."/>
            <person name="Maumus F."/>
            <person name="Salse J."/>
            <person name="Schmutz J."/>
            <person name="Rensing S.A."/>
        </authorList>
    </citation>
    <scope>NUCLEOTIDE SEQUENCE [LARGE SCALE GENOMIC DNA]</scope>
    <source>
        <strain evidence="9 10">cv. Gransden 2004</strain>
    </source>
</reference>
<dbReference type="InterPro" id="IPR020422">
    <property type="entry name" value="TYR_PHOSPHATASE_DUAL_dom"/>
</dbReference>
<dbReference type="EC" id="3.1.3.48" evidence="2"/>
<dbReference type="Gramene" id="Pp3c20_10210V3.3">
    <property type="protein sequence ID" value="Pp3c20_10210V3.3"/>
    <property type="gene ID" value="Pp3c20_10210"/>
</dbReference>
<dbReference type="STRING" id="3218.A0A2K1IUT3"/>
<reference evidence="9" key="3">
    <citation type="submission" date="2020-12" db="UniProtKB">
        <authorList>
            <consortium name="EnsemblPlants"/>
        </authorList>
    </citation>
    <scope>IDENTIFICATION</scope>
</reference>
<dbReference type="RefSeq" id="XP_024358218.1">
    <property type="nucleotide sequence ID" value="XM_024502450.2"/>
</dbReference>
<dbReference type="SUPFAM" id="SSF52799">
    <property type="entry name" value="(Phosphotyrosine protein) phosphatases II"/>
    <property type="match status" value="1"/>
</dbReference>
<sequence>MKKVRDRLFIGNIKDAAEVLTSSHPPVTHMLSLITPNMDPLEFKQPASDEDSPRVLNVANVEVDKLERKIVPIRDIESQNLLDHLEGCLEFIENGRSNGSVLVHCVAGVSRSAAVITAYLMRLERLTVDEASASLQQVSSKVYPNYGFMQQLQLFEEMGYVVDRKNLSFKKFHLENLDEAFWRGEKIENSRYAADPAVNSNKFEEDVGVSSSQASAQYSCKKCKRVVACQENVIPHEPVSGESSFRWRRRDVRRWGGEHDDPACTSIFVEPMQWMNLDGDGLHEGKLQCLNCESRLGSFNWAGIPCSCGKRVTPAFQLHKCHIDSSLTVKTDSSGAEPMRYSHASDSNTFTPTRLCGHLLV</sequence>
<dbReference type="SMART" id="SM00195">
    <property type="entry name" value="DSPc"/>
    <property type="match status" value="1"/>
</dbReference>
<dbReference type="InterPro" id="IPR000340">
    <property type="entry name" value="Dual-sp_phosphatase_cat-dom"/>
</dbReference>
<name>A0A2K1IUT3_PHYPA</name>
<dbReference type="CDD" id="cd14520">
    <property type="entry name" value="DSP_DUSP12"/>
    <property type="match status" value="1"/>
</dbReference>
<dbReference type="Proteomes" id="UP000006727">
    <property type="component" value="Chromosome 20"/>
</dbReference>
<evidence type="ECO:0000313" key="8">
    <source>
        <dbReference type="EMBL" id="PNR33039.1"/>
    </source>
</evidence>
<evidence type="ECO:0000256" key="4">
    <source>
        <dbReference type="ARBA" id="ARBA00022912"/>
    </source>
</evidence>
<dbReference type="GO" id="GO:0004725">
    <property type="term" value="F:protein tyrosine phosphatase activity"/>
    <property type="evidence" value="ECO:0007669"/>
    <property type="project" value="UniProtKB-EC"/>
</dbReference>
<dbReference type="RefSeq" id="XP_024358220.1">
    <property type="nucleotide sequence ID" value="XM_024502452.2"/>
</dbReference>
<dbReference type="EMBL" id="ABEU02000020">
    <property type="protein sequence ID" value="PNR33039.1"/>
    <property type="molecule type" value="Genomic_DNA"/>
</dbReference>
<gene>
    <name evidence="9" type="primary">LOC112273543</name>
    <name evidence="8" type="ORF">PHYPA_024982</name>
</gene>
<evidence type="ECO:0000256" key="3">
    <source>
        <dbReference type="ARBA" id="ARBA00022801"/>
    </source>
</evidence>
<dbReference type="InterPro" id="IPR000387">
    <property type="entry name" value="Tyr_Pase_dom"/>
</dbReference>
<dbReference type="InterPro" id="IPR016278">
    <property type="entry name" value="DUSP12"/>
</dbReference>
<dbReference type="Gramene" id="Pp3c20_10210V3.9">
    <property type="protein sequence ID" value="Pp3c20_10210V3.9"/>
    <property type="gene ID" value="Pp3c20_10210"/>
</dbReference>
<dbReference type="Gramene" id="Pp3c20_10210V3.4">
    <property type="protein sequence ID" value="Pp3c20_10210V3.4"/>
    <property type="gene ID" value="Pp3c20_10210"/>
</dbReference>
<dbReference type="PANTHER" id="PTHR45848:SF4">
    <property type="entry name" value="DUAL SPECIFICITY PROTEIN PHOSPHATASE 12"/>
    <property type="match status" value="1"/>
</dbReference>
<dbReference type="InterPro" id="IPR016130">
    <property type="entry name" value="Tyr_Pase_AS"/>
</dbReference>
<feature type="domain" description="Tyrosine specific protein phosphatases" evidence="7">
    <location>
        <begin position="79"/>
        <end position="137"/>
    </location>
</feature>
<keyword evidence="10" id="KW-1185">Reference proteome</keyword>
<dbReference type="Gramene" id="Pp3c20_10210V3.1">
    <property type="protein sequence ID" value="Pp3c20_10210V3.1"/>
    <property type="gene ID" value="Pp3c20_10210"/>
</dbReference>
<evidence type="ECO:0000313" key="10">
    <source>
        <dbReference type="Proteomes" id="UP000006727"/>
    </source>
</evidence>
<evidence type="ECO:0000259" key="6">
    <source>
        <dbReference type="PROSITE" id="PS50054"/>
    </source>
</evidence>
<dbReference type="EnsemblPlants" id="Pp3c20_10210V3.9">
    <property type="protein sequence ID" value="Pp3c20_10210V3.9"/>
    <property type="gene ID" value="Pp3c20_10210"/>
</dbReference>
<dbReference type="Gramene" id="Pp3c20_10210V3.2">
    <property type="protein sequence ID" value="Pp3c20_10210V3.2"/>
    <property type="gene ID" value="Pp3c20_10210"/>
</dbReference>
<dbReference type="RefSeq" id="XP_024358221.1">
    <property type="nucleotide sequence ID" value="XM_024502453.2"/>
</dbReference>
<dbReference type="Gene3D" id="3.90.190.10">
    <property type="entry name" value="Protein tyrosine phosphatase superfamily"/>
    <property type="match status" value="1"/>
</dbReference>
<dbReference type="GO" id="GO:0008138">
    <property type="term" value="F:protein tyrosine/serine/threonine phosphatase activity"/>
    <property type="evidence" value="ECO:0000318"/>
    <property type="project" value="GO_Central"/>
</dbReference>
<evidence type="ECO:0000259" key="7">
    <source>
        <dbReference type="PROSITE" id="PS50056"/>
    </source>
</evidence>
<evidence type="ECO:0000256" key="2">
    <source>
        <dbReference type="ARBA" id="ARBA00013064"/>
    </source>
</evidence>
<keyword evidence="3" id="KW-0378">Hydrolase</keyword>
<accession>A0A2K1IUT3</accession>
<dbReference type="RefSeq" id="XP_024358216.1">
    <property type="nucleotide sequence ID" value="XM_024502448.2"/>
</dbReference>
<protein>
    <recommendedName>
        <fullName evidence="2">protein-tyrosine-phosphatase</fullName>
        <ecNumber evidence="2">3.1.3.48</ecNumber>
    </recommendedName>
</protein>
<feature type="domain" description="Tyrosine-protein phosphatase" evidence="6">
    <location>
        <begin position="1"/>
        <end position="161"/>
    </location>
</feature>
<dbReference type="KEGG" id="ppp:112273543"/>
<dbReference type="PIRSF" id="PIRSF000941">
    <property type="entry name" value="DUSP12"/>
    <property type="match status" value="1"/>
</dbReference>
<dbReference type="EnsemblPlants" id="Pp3c20_10210V3.3">
    <property type="protein sequence ID" value="Pp3c20_10210V3.3"/>
    <property type="gene ID" value="Pp3c20_10210"/>
</dbReference>
<dbReference type="FunFam" id="3.90.190.10:FF:000083">
    <property type="entry name" value="Dual specificity protein phosphatase 12-like"/>
    <property type="match status" value="1"/>
</dbReference>
<dbReference type="EnsemblPlants" id="Pp3c20_10210V3.4">
    <property type="protein sequence ID" value="Pp3c20_10210V3.4"/>
    <property type="gene ID" value="Pp3c20_10210"/>
</dbReference>
<comment type="similarity">
    <text evidence="1">Belongs to the protein-tyrosine phosphatase family. Non-receptor class dual specificity subfamily.</text>
</comment>
<dbReference type="GeneID" id="112273543"/>
<dbReference type="Gramene" id="Pp3c20_10210V3.5">
    <property type="protein sequence ID" value="Pp3c20_10210V3.5"/>
    <property type="gene ID" value="Pp3c20_10210"/>
</dbReference>
<dbReference type="PROSITE" id="PS50056">
    <property type="entry name" value="TYR_PHOSPHATASE_2"/>
    <property type="match status" value="1"/>
</dbReference>
<dbReference type="EnsemblPlants" id="Pp3c20_10210V3.1">
    <property type="protein sequence ID" value="Pp3c20_10210V3.1"/>
    <property type="gene ID" value="Pp3c20_10210"/>
</dbReference>
<evidence type="ECO:0000256" key="5">
    <source>
        <dbReference type="PIRSR" id="PIRSR000941-50"/>
    </source>
</evidence>
<dbReference type="PaxDb" id="3218-PP1S192_66V6.4"/>
<feature type="active site" description="Phosphocysteine intermediate" evidence="5">
    <location>
        <position position="105"/>
    </location>
</feature>
<dbReference type="Pfam" id="PF00782">
    <property type="entry name" value="DSPc"/>
    <property type="match status" value="1"/>
</dbReference>